<evidence type="ECO:0000259" key="1">
    <source>
        <dbReference type="Pfam" id="PF04055"/>
    </source>
</evidence>
<organism evidence="3">
    <name type="scientific">Ignisphaera aggregans</name>
    <dbReference type="NCBI Taxonomy" id="334771"/>
    <lineage>
        <taxon>Archaea</taxon>
        <taxon>Thermoproteota</taxon>
        <taxon>Thermoprotei</taxon>
        <taxon>Desulfurococcales</taxon>
        <taxon>Desulfurococcaceae</taxon>
        <taxon>Ignisphaera</taxon>
    </lineage>
</organism>
<evidence type="ECO:0008006" key="4">
    <source>
        <dbReference type="Google" id="ProtNLM"/>
    </source>
</evidence>
<comment type="caution">
    <text evidence="3">The sequence shown here is derived from an EMBL/GenBank/DDBJ whole genome shotgun (WGS) entry which is preliminary data.</text>
</comment>
<evidence type="ECO:0000259" key="2">
    <source>
        <dbReference type="Pfam" id="PF19864"/>
    </source>
</evidence>
<dbReference type="Pfam" id="PF19864">
    <property type="entry name" value="Radical_SAM_N2"/>
    <property type="match status" value="1"/>
</dbReference>
<dbReference type="AlphaFoldDB" id="A0A7C5Z6F4"/>
<proteinExistence type="predicted"/>
<dbReference type="EMBL" id="DRUB01000186">
    <property type="protein sequence ID" value="HHR96996.1"/>
    <property type="molecule type" value="Genomic_DNA"/>
</dbReference>
<feature type="domain" description="Radical SAM core" evidence="1">
    <location>
        <begin position="213"/>
        <end position="313"/>
    </location>
</feature>
<dbReference type="GO" id="GO:0051536">
    <property type="term" value="F:iron-sulfur cluster binding"/>
    <property type="evidence" value="ECO:0007669"/>
    <property type="project" value="InterPro"/>
</dbReference>
<name>A0A7C5Z6F4_9CREN</name>
<sequence length="316" mass="36341">MSSIIYKPRKESMKLIKKGKPNDIKIGILMPIPYNAAINSLFFQTAYEYINDLEGVIAYRYVYNIRDDVLEALDAEININNLDAILISMSFELDYIYVARILDKINLLHRHKGFKKPILVAGGIAVTANPLPLADIVDVVVIGEVDEILRDMIYVVGDNEPLKYLETFNCVSISPFKDKAKRCFVKDLNRALHAVKQFFPLNEEPVYGYGIRVEVSRGCPYLCAFCMEGHIQYPFRYRDMEIVWKIIEKGLESYMSKRVIFYSLAFFSIPYIDRFLNKLIEHSIEASIPSLRVDQVTKERLNVIKKLGQKTINASS</sequence>
<dbReference type="InterPro" id="IPR023404">
    <property type="entry name" value="rSAM_horseshoe"/>
</dbReference>
<dbReference type="Pfam" id="PF04055">
    <property type="entry name" value="Radical_SAM"/>
    <property type="match status" value="1"/>
</dbReference>
<dbReference type="SFLD" id="SFLDG01082">
    <property type="entry name" value="B12-binding_domain_containing"/>
    <property type="match status" value="1"/>
</dbReference>
<dbReference type="Gene3D" id="3.80.30.20">
    <property type="entry name" value="tm_1862 like domain"/>
    <property type="match status" value="1"/>
</dbReference>
<evidence type="ECO:0000313" key="3">
    <source>
        <dbReference type="EMBL" id="HHR96996.1"/>
    </source>
</evidence>
<dbReference type="PANTHER" id="PTHR42731">
    <property type="entry name" value="SLL1084 PROTEIN"/>
    <property type="match status" value="1"/>
</dbReference>
<protein>
    <recommendedName>
        <fullName evidence="4">B12-binding domain-containing protein</fullName>
    </recommendedName>
</protein>
<dbReference type="PANTHER" id="PTHR42731:SF1">
    <property type="entry name" value="RADICAL SAM DOMAIN PROTEIN"/>
    <property type="match status" value="1"/>
</dbReference>
<dbReference type="InterPro" id="IPR058240">
    <property type="entry name" value="rSAM_sf"/>
</dbReference>
<dbReference type="InterPro" id="IPR007197">
    <property type="entry name" value="rSAM"/>
</dbReference>
<reference evidence="3" key="1">
    <citation type="journal article" date="2020" name="mSystems">
        <title>Genome- and Community-Level Interaction Insights into Carbon Utilization and Element Cycling Functions of Hydrothermarchaeota in Hydrothermal Sediment.</title>
        <authorList>
            <person name="Zhou Z."/>
            <person name="Liu Y."/>
            <person name="Xu W."/>
            <person name="Pan J."/>
            <person name="Luo Z.H."/>
            <person name="Li M."/>
        </authorList>
    </citation>
    <scope>NUCLEOTIDE SEQUENCE [LARGE SCALE GENOMIC DNA]</scope>
    <source>
        <strain evidence="3">SpSt-1</strain>
    </source>
</reference>
<accession>A0A7C5Z6F4</accession>
<dbReference type="SFLD" id="SFLDS00029">
    <property type="entry name" value="Radical_SAM"/>
    <property type="match status" value="1"/>
</dbReference>
<gene>
    <name evidence="3" type="ORF">ENL47_09445</name>
</gene>
<dbReference type="GO" id="GO:0003824">
    <property type="term" value="F:catalytic activity"/>
    <property type="evidence" value="ECO:0007669"/>
    <property type="project" value="InterPro"/>
</dbReference>
<feature type="domain" description="Radical SAM" evidence="2">
    <location>
        <begin position="45"/>
        <end position="157"/>
    </location>
</feature>
<dbReference type="InterPro" id="IPR045784">
    <property type="entry name" value="Radical_SAM_N2"/>
</dbReference>
<dbReference type="Gene3D" id="3.40.50.280">
    <property type="entry name" value="Cobalamin-binding domain"/>
    <property type="match status" value="1"/>
</dbReference>
<dbReference type="SUPFAM" id="SSF102114">
    <property type="entry name" value="Radical SAM enzymes"/>
    <property type="match status" value="1"/>
</dbReference>